<keyword evidence="2" id="KW-1185">Reference proteome</keyword>
<proteinExistence type="predicted"/>
<name>A0A517YBR2_9BACT</name>
<evidence type="ECO:0000313" key="1">
    <source>
        <dbReference type="EMBL" id="QDU27651.1"/>
    </source>
</evidence>
<gene>
    <name evidence="1" type="ORF">ETAA8_27400</name>
</gene>
<dbReference type="AlphaFoldDB" id="A0A517YBR2"/>
<accession>A0A517YBR2</accession>
<sequence length="104" mass="11725">MNCAQLVTTEIILFVDKPPHCTVPVTEFNYATCDVPTNHERNRLPYLPFAFLAPVRFPRSRCGFPKVVSARITTFSSARTAPAAPARFFFDQVAKTDNNIITIY</sequence>
<dbReference type="EMBL" id="CP036274">
    <property type="protein sequence ID" value="QDU27651.1"/>
    <property type="molecule type" value="Genomic_DNA"/>
</dbReference>
<protein>
    <submittedName>
        <fullName evidence="1">Uncharacterized protein</fullName>
    </submittedName>
</protein>
<organism evidence="1 2">
    <name type="scientific">Anatilimnocola aggregata</name>
    <dbReference type="NCBI Taxonomy" id="2528021"/>
    <lineage>
        <taxon>Bacteria</taxon>
        <taxon>Pseudomonadati</taxon>
        <taxon>Planctomycetota</taxon>
        <taxon>Planctomycetia</taxon>
        <taxon>Pirellulales</taxon>
        <taxon>Pirellulaceae</taxon>
        <taxon>Anatilimnocola</taxon>
    </lineage>
</organism>
<dbReference type="KEGG" id="aagg:ETAA8_27400"/>
<dbReference type="Proteomes" id="UP000315017">
    <property type="component" value="Chromosome"/>
</dbReference>
<reference evidence="1 2" key="1">
    <citation type="submission" date="2019-02" db="EMBL/GenBank/DDBJ databases">
        <title>Deep-cultivation of Planctomycetes and their phenomic and genomic characterization uncovers novel biology.</title>
        <authorList>
            <person name="Wiegand S."/>
            <person name="Jogler M."/>
            <person name="Boedeker C."/>
            <person name="Pinto D."/>
            <person name="Vollmers J."/>
            <person name="Rivas-Marin E."/>
            <person name="Kohn T."/>
            <person name="Peeters S.H."/>
            <person name="Heuer A."/>
            <person name="Rast P."/>
            <person name="Oberbeckmann S."/>
            <person name="Bunk B."/>
            <person name="Jeske O."/>
            <person name="Meyerdierks A."/>
            <person name="Storesund J.E."/>
            <person name="Kallscheuer N."/>
            <person name="Luecker S."/>
            <person name="Lage O.M."/>
            <person name="Pohl T."/>
            <person name="Merkel B.J."/>
            <person name="Hornburger P."/>
            <person name="Mueller R.-W."/>
            <person name="Bruemmer F."/>
            <person name="Labrenz M."/>
            <person name="Spormann A.M."/>
            <person name="Op den Camp H."/>
            <person name="Overmann J."/>
            <person name="Amann R."/>
            <person name="Jetten M.S.M."/>
            <person name="Mascher T."/>
            <person name="Medema M.H."/>
            <person name="Devos D.P."/>
            <person name="Kaster A.-K."/>
            <person name="Ovreas L."/>
            <person name="Rohde M."/>
            <person name="Galperin M.Y."/>
            <person name="Jogler C."/>
        </authorList>
    </citation>
    <scope>NUCLEOTIDE SEQUENCE [LARGE SCALE GENOMIC DNA]</scope>
    <source>
        <strain evidence="1 2">ETA_A8</strain>
    </source>
</reference>
<evidence type="ECO:0000313" key="2">
    <source>
        <dbReference type="Proteomes" id="UP000315017"/>
    </source>
</evidence>